<reference evidence="3 4" key="1">
    <citation type="submission" date="2020-07" db="EMBL/GenBank/DDBJ databases">
        <title>Sequencing the genomes of 1000 actinobacteria strains.</title>
        <authorList>
            <person name="Klenk H.-P."/>
        </authorList>
    </citation>
    <scope>NUCLEOTIDE SEQUENCE [LARGE SCALE GENOMIC DNA]</scope>
    <source>
        <strain evidence="3 4">DSM 44121</strain>
    </source>
</reference>
<name>A0A7W3J738_9MICO</name>
<evidence type="ECO:0000313" key="3">
    <source>
        <dbReference type="EMBL" id="MBA8807502.1"/>
    </source>
</evidence>
<dbReference type="Pfam" id="PF03401">
    <property type="entry name" value="TctC"/>
    <property type="match status" value="1"/>
</dbReference>
<gene>
    <name evidence="3" type="ORF">FHX71_001444</name>
</gene>
<dbReference type="PANTHER" id="PTHR42928">
    <property type="entry name" value="TRICARBOXYLATE-BINDING PROTEIN"/>
    <property type="match status" value="1"/>
</dbReference>
<dbReference type="Gene3D" id="3.40.190.150">
    <property type="entry name" value="Bordetella uptake gene, domain 1"/>
    <property type="match status" value="1"/>
</dbReference>
<evidence type="ECO:0000256" key="2">
    <source>
        <dbReference type="SAM" id="MobiDB-lite"/>
    </source>
</evidence>
<dbReference type="SUPFAM" id="SSF53850">
    <property type="entry name" value="Periplasmic binding protein-like II"/>
    <property type="match status" value="1"/>
</dbReference>
<dbReference type="InterPro" id="IPR005064">
    <property type="entry name" value="BUG"/>
</dbReference>
<dbReference type="PIRSF" id="PIRSF017082">
    <property type="entry name" value="YflP"/>
    <property type="match status" value="1"/>
</dbReference>
<dbReference type="RefSeq" id="WP_246402311.1">
    <property type="nucleotide sequence ID" value="NZ_BAAATF010000007.1"/>
</dbReference>
<feature type="region of interest" description="Disordered" evidence="2">
    <location>
        <begin position="1"/>
        <end position="22"/>
    </location>
</feature>
<accession>A0A7W3J738</accession>
<dbReference type="CDD" id="cd07012">
    <property type="entry name" value="PBP2_Bug_TTT"/>
    <property type="match status" value="1"/>
</dbReference>
<organism evidence="3 4">
    <name type="scientific">Promicromonospora sukumoe</name>
    <dbReference type="NCBI Taxonomy" id="88382"/>
    <lineage>
        <taxon>Bacteria</taxon>
        <taxon>Bacillati</taxon>
        <taxon>Actinomycetota</taxon>
        <taxon>Actinomycetes</taxon>
        <taxon>Micrococcales</taxon>
        <taxon>Promicromonosporaceae</taxon>
        <taxon>Promicromonospora</taxon>
    </lineage>
</organism>
<keyword evidence="3" id="KW-0675">Receptor</keyword>
<comment type="caution">
    <text evidence="3">The sequence shown here is derived from an EMBL/GenBank/DDBJ whole genome shotgun (WGS) entry which is preliminary data.</text>
</comment>
<dbReference type="PANTHER" id="PTHR42928:SF5">
    <property type="entry name" value="BLR1237 PROTEIN"/>
    <property type="match status" value="1"/>
</dbReference>
<evidence type="ECO:0000313" key="4">
    <source>
        <dbReference type="Proteomes" id="UP000540568"/>
    </source>
</evidence>
<dbReference type="Gene3D" id="3.40.190.10">
    <property type="entry name" value="Periplasmic binding protein-like II"/>
    <property type="match status" value="1"/>
</dbReference>
<comment type="similarity">
    <text evidence="1">Belongs to the UPF0065 (bug) family.</text>
</comment>
<proteinExistence type="inferred from homology"/>
<dbReference type="Proteomes" id="UP000540568">
    <property type="component" value="Unassembled WGS sequence"/>
</dbReference>
<keyword evidence="4" id="KW-1185">Reference proteome</keyword>
<sequence>MTTPTPRNPRRGAPSGARRSPLTSRVALGATAALSALTLAACGGNVGAAGGGEGEDFPSGPVTITVGQDAGGSTDLIARAVAEGMAEDLGVAVPVVNRAGANGAVATEEVAGKPADGYELVLLNASLITITPLAVSEDEAVDLADLDVIKGLSQDDYVLLASKDSGFETLDDLKAGSGDIKYGTTGVGTGSQLAQAALFAQAEIDGTAVPFDSGSPALTAVVGDQVQVATVQLGEAKPQIDAGNVVPLLAFSAERNQFLPDVPTAVEEGYDVPVSQYRALAAPKGLPEDVKARLVESIDAAIATDTYTSFNENNLLTPHEISGEEVTTEWTELAEKYQALTEEYDISLAEG</sequence>
<dbReference type="InterPro" id="IPR042100">
    <property type="entry name" value="Bug_dom1"/>
</dbReference>
<protein>
    <submittedName>
        <fullName evidence="3">Tripartite-type tricarboxylate transporter receptor subunit TctC</fullName>
    </submittedName>
</protein>
<dbReference type="AlphaFoldDB" id="A0A7W3J738"/>
<dbReference type="EMBL" id="JACGWV010000001">
    <property type="protein sequence ID" value="MBA8807502.1"/>
    <property type="molecule type" value="Genomic_DNA"/>
</dbReference>
<evidence type="ECO:0000256" key="1">
    <source>
        <dbReference type="ARBA" id="ARBA00006987"/>
    </source>
</evidence>